<protein>
    <submittedName>
        <fullName evidence="2">RICIN domain-containing protein</fullName>
    </submittedName>
</protein>
<dbReference type="Proteomes" id="UP001597058">
    <property type="component" value="Unassembled WGS sequence"/>
</dbReference>
<comment type="caution">
    <text evidence="2">The sequence shown here is derived from an EMBL/GenBank/DDBJ whole genome shotgun (WGS) entry which is preliminary data.</text>
</comment>
<evidence type="ECO:0000313" key="2">
    <source>
        <dbReference type="EMBL" id="MFD1311302.1"/>
    </source>
</evidence>
<dbReference type="PROSITE" id="PS50231">
    <property type="entry name" value="RICIN_B_LECTIN"/>
    <property type="match status" value="1"/>
</dbReference>
<name>A0ABW3XPT6_9ACTN</name>
<evidence type="ECO:0000313" key="3">
    <source>
        <dbReference type="Proteomes" id="UP001597058"/>
    </source>
</evidence>
<dbReference type="Pfam" id="PF14200">
    <property type="entry name" value="RicinB_lectin_2"/>
    <property type="match status" value="1"/>
</dbReference>
<reference evidence="3" key="1">
    <citation type="journal article" date="2019" name="Int. J. Syst. Evol. Microbiol.">
        <title>The Global Catalogue of Microorganisms (GCM) 10K type strain sequencing project: providing services to taxonomists for standard genome sequencing and annotation.</title>
        <authorList>
            <consortium name="The Broad Institute Genomics Platform"/>
            <consortium name="The Broad Institute Genome Sequencing Center for Infectious Disease"/>
            <person name="Wu L."/>
            <person name="Ma J."/>
        </authorList>
    </citation>
    <scope>NUCLEOTIDE SEQUENCE [LARGE SCALE GENOMIC DNA]</scope>
    <source>
        <strain evidence="3">CGMCC 4.7020</strain>
    </source>
</reference>
<gene>
    <name evidence="2" type="ORF">ACFQ5X_36510</name>
</gene>
<feature type="domain" description="Ricin B lectin" evidence="1">
    <location>
        <begin position="253"/>
        <end position="307"/>
    </location>
</feature>
<dbReference type="InterPro" id="IPR035992">
    <property type="entry name" value="Ricin_B-like_lectins"/>
</dbReference>
<dbReference type="RefSeq" id="WP_381330141.1">
    <property type="nucleotide sequence ID" value="NZ_JBHTMM010000075.1"/>
</dbReference>
<keyword evidence="3" id="KW-1185">Reference proteome</keyword>
<dbReference type="SUPFAM" id="SSF50370">
    <property type="entry name" value="Ricin B-like lectins"/>
    <property type="match status" value="1"/>
</dbReference>
<organism evidence="2 3">
    <name type="scientific">Streptomyces kaempferi</name>
    <dbReference type="NCBI Taxonomy" id="333725"/>
    <lineage>
        <taxon>Bacteria</taxon>
        <taxon>Bacillati</taxon>
        <taxon>Actinomycetota</taxon>
        <taxon>Actinomycetes</taxon>
        <taxon>Kitasatosporales</taxon>
        <taxon>Streptomycetaceae</taxon>
        <taxon>Streptomyces</taxon>
    </lineage>
</organism>
<dbReference type="EMBL" id="JBHTMM010000075">
    <property type="protein sequence ID" value="MFD1311302.1"/>
    <property type="molecule type" value="Genomic_DNA"/>
</dbReference>
<dbReference type="InterPro" id="IPR000772">
    <property type="entry name" value="Ricin_B_lectin"/>
</dbReference>
<sequence>MGDSGAYRPSLVEKKDVSYMEALSRLRRALARGVAAAVVVVSGLAAQAQAAPASTAPVDKTCGTPSVPAGGNCMSSLISSAFDMIKAERAAADINKLDNAAFTQNTATNLSAEFPGFNVMVFKTVGTDLFDSEFFVNEHTADMKGVLLDTTYKLKHFLDKDQKDPSGYDIFQIWVFQGDSTFRNRGDGGFMNWAFTGNDSDTVKEEPWTCRANTSRPYECDGDVRTLHFPARSGYATTTGNLTPDSSSPGYHACLDVTGNGTANGTPVQMWECNGGASQKWTYNGYKLQAANGKCLDLEGNNNTNGTMNRSGFGGDSIP</sequence>
<dbReference type="Gene3D" id="2.80.10.50">
    <property type="match status" value="1"/>
</dbReference>
<proteinExistence type="predicted"/>
<accession>A0ABW3XPT6</accession>
<evidence type="ECO:0000259" key="1">
    <source>
        <dbReference type="Pfam" id="PF14200"/>
    </source>
</evidence>
<dbReference type="CDD" id="cd00161">
    <property type="entry name" value="beta-trefoil_Ricin-like"/>
    <property type="match status" value="1"/>
</dbReference>